<dbReference type="HOGENOM" id="CLU_145976_0_0_7"/>
<name>Q314V2_OLEA2</name>
<dbReference type="eggNOG" id="ENOG5033FQJ">
    <property type="taxonomic scope" value="Bacteria"/>
</dbReference>
<organism evidence="1 2">
    <name type="scientific">Oleidesulfovibrio alaskensis (strain ATCC BAA-1058 / DSM 17464 / G20)</name>
    <name type="common">Desulfovibrio alaskensis</name>
    <dbReference type="NCBI Taxonomy" id="207559"/>
    <lineage>
        <taxon>Bacteria</taxon>
        <taxon>Pseudomonadati</taxon>
        <taxon>Thermodesulfobacteriota</taxon>
        <taxon>Desulfovibrionia</taxon>
        <taxon>Desulfovibrionales</taxon>
        <taxon>Desulfovibrionaceae</taxon>
        <taxon>Oleidesulfovibrio</taxon>
    </lineage>
</organism>
<reference evidence="1 2" key="1">
    <citation type="journal article" date="2011" name="J. Bacteriol.">
        <title>Complete genome sequence and updated annotation of Desulfovibrio alaskensis G20.</title>
        <authorList>
            <person name="Hauser L.J."/>
            <person name="Land M.L."/>
            <person name="Brown S.D."/>
            <person name="Larimer F."/>
            <person name="Keller K.L."/>
            <person name="Rapp-Giles B.J."/>
            <person name="Price M.N."/>
            <person name="Lin M."/>
            <person name="Bruce D.C."/>
            <person name="Detter J.C."/>
            <person name="Tapia R."/>
            <person name="Han C.S."/>
            <person name="Goodwin L.A."/>
            <person name="Cheng J.F."/>
            <person name="Pitluck S."/>
            <person name="Copeland A."/>
            <person name="Lucas S."/>
            <person name="Nolan M."/>
            <person name="Lapidus A.L."/>
            <person name="Palumbo A.V."/>
            <person name="Wall J.D."/>
        </authorList>
    </citation>
    <scope>NUCLEOTIDE SEQUENCE [LARGE SCALE GENOMIC DNA]</scope>
    <source>
        <strain evidence="2">ATCC BAA 1058 / DSM 17464 / G20</strain>
    </source>
</reference>
<evidence type="ECO:0000313" key="2">
    <source>
        <dbReference type="Proteomes" id="UP000002710"/>
    </source>
</evidence>
<keyword evidence="2" id="KW-1185">Reference proteome</keyword>
<evidence type="ECO:0000313" key="1">
    <source>
        <dbReference type="EMBL" id="ABB37544.1"/>
    </source>
</evidence>
<dbReference type="KEGG" id="dde:Dde_0743"/>
<dbReference type="SMR" id="Q314V2"/>
<proteinExistence type="predicted"/>
<gene>
    <name evidence="1" type="ordered locus">Dde_0743</name>
</gene>
<dbReference type="RefSeq" id="WP_011366821.1">
    <property type="nucleotide sequence ID" value="NC_007519.1"/>
</dbReference>
<dbReference type="AlphaFoldDB" id="Q314V2"/>
<dbReference type="Proteomes" id="UP000002710">
    <property type="component" value="Chromosome"/>
</dbReference>
<protein>
    <submittedName>
        <fullName evidence="1">Uncharacterized protein</fullName>
    </submittedName>
</protein>
<dbReference type="EMBL" id="CP000112">
    <property type="protein sequence ID" value="ABB37544.1"/>
    <property type="molecule type" value="Genomic_DNA"/>
</dbReference>
<accession>Q314V2</accession>
<sequence>MDISVLSELKEFLAVCDHKPGRLKVRVDLAIAGHPKAAMLKKAGRGGIAGIIRTNMNLFTRTLTVEYDTQVLPYDSVHALLNDDDPDRLQQIMADLAVRREVAV</sequence>